<organism evidence="2">
    <name type="scientific">Cladocopium goreaui</name>
    <dbReference type="NCBI Taxonomy" id="2562237"/>
    <lineage>
        <taxon>Eukaryota</taxon>
        <taxon>Sar</taxon>
        <taxon>Alveolata</taxon>
        <taxon>Dinophyceae</taxon>
        <taxon>Suessiales</taxon>
        <taxon>Symbiodiniaceae</taxon>
        <taxon>Cladocopium</taxon>
    </lineage>
</organism>
<gene>
    <name evidence="2" type="ORF">C1SCF055_LOCUS19021</name>
</gene>
<evidence type="ECO:0000313" key="3">
    <source>
        <dbReference type="EMBL" id="CAL1145547.1"/>
    </source>
</evidence>
<dbReference type="EMBL" id="CAMXCT010001679">
    <property type="protein sequence ID" value="CAI3992172.1"/>
    <property type="molecule type" value="Genomic_DNA"/>
</dbReference>
<dbReference type="EMBL" id="CAMXCT020001679">
    <property type="protein sequence ID" value="CAL1145547.1"/>
    <property type="molecule type" value="Genomic_DNA"/>
</dbReference>
<dbReference type="EMBL" id="CAMXCT030001679">
    <property type="protein sequence ID" value="CAL4779484.1"/>
    <property type="molecule type" value="Genomic_DNA"/>
</dbReference>
<feature type="compositionally biased region" description="Polar residues" evidence="1">
    <location>
        <begin position="416"/>
        <end position="426"/>
    </location>
</feature>
<keyword evidence="5" id="KW-1185">Reference proteome</keyword>
<reference evidence="3" key="2">
    <citation type="submission" date="2024-04" db="EMBL/GenBank/DDBJ databases">
        <authorList>
            <person name="Chen Y."/>
            <person name="Shah S."/>
            <person name="Dougan E. K."/>
            <person name="Thang M."/>
            <person name="Chan C."/>
        </authorList>
    </citation>
    <scope>NUCLEOTIDE SEQUENCE [LARGE SCALE GENOMIC DNA]</scope>
</reference>
<evidence type="ECO:0000256" key="1">
    <source>
        <dbReference type="SAM" id="MobiDB-lite"/>
    </source>
</evidence>
<feature type="region of interest" description="Disordered" evidence="1">
    <location>
        <begin position="1"/>
        <end position="30"/>
    </location>
</feature>
<evidence type="ECO:0000313" key="5">
    <source>
        <dbReference type="Proteomes" id="UP001152797"/>
    </source>
</evidence>
<accession>A0A9P1CJE3</accession>
<feature type="compositionally biased region" description="Basic and acidic residues" evidence="1">
    <location>
        <begin position="1"/>
        <end position="11"/>
    </location>
</feature>
<sequence>MDVQLDCERASSSDAQLEDSEGSNPRSSVAPFEARAQSDMLSRMHPVLFDAWLRLQRSMVSSPSRTPLVDILSPSWIKTDKWLVPVTVMPQDADGALKAAGLATKMAADRLRHTQLVKTDDHVHWEAMKKFKALLLGDPAATKLGRYLAAGVSLLTDEAGWSQFINDAFAGIEVATLAKRATTLWRFHNWSIDNGLGPAVCATESVIYRYLQFLKECGSPATGSSFLQAWTFLHDHVGLLSQGLDVLSSRVRGAAQALCLQKKPLKQAYPLTVLMIVALENMTNLAPYDHWRIIAEHMMLCLGSRTRFRDSMRLAQLFLKEFMASSGFKEDELERIGCQSLEHTLPLWAFEGAYLSEQCNPLVSRHKSKENQSDPMYSRGETVRVTAIMHQMVRDVKNKHFKPDASRAGSIADQVKLTNSECQQTDSSDDEARQEDVESTPCNMGPRASWDALPLDELRRLKVHTFSGVAHIVAKHDPHKFVCGKRNTKNYGRIPEDSNYADMPMCMQCSR</sequence>
<dbReference type="Proteomes" id="UP001152797">
    <property type="component" value="Unassembled WGS sequence"/>
</dbReference>
<name>A0A9P1CJE3_9DINO</name>
<evidence type="ECO:0000313" key="2">
    <source>
        <dbReference type="EMBL" id="CAI3992172.1"/>
    </source>
</evidence>
<feature type="region of interest" description="Disordered" evidence="1">
    <location>
        <begin position="402"/>
        <end position="445"/>
    </location>
</feature>
<proteinExistence type="predicted"/>
<dbReference type="AlphaFoldDB" id="A0A9P1CJE3"/>
<dbReference type="OrthoDB" id="448595at2759"/>
<reference evidence="2" key="1">
    <citation type="submission" date="2022-10" db="EMBL/GenBank/DDBJ databases">
        <authorList>
            <person name="Chen Y."/>
            <person name="Dougan E. K."/>
            <person name="Chan C."/>
            <person name="Rhodes N."/>
            <person name="Thang M."/>
        </authorList>
    </citation>
    <scope>NUCLEOTIDE SEQUENCE</scope>
</reference>
<comment type="caution">
    <text evidence="2">The sequence shown here is derived from an EMBL/GenBank/DDBJ whole genome shotgun (WGS) entry which is preliminary data.</text>
</comment>
<evidence type="ECO:0000313" key="4">
    <source>
        <dbReference type="EMBL" id="CAL4779484.1"/>
    </source>
</evidence>
<protein>
    <submittedName>
        <fullName evidence="4">Tyr recombinase domain-containing protein</fullName>
    </submittedName>
</protein>